<proteinExistence type="predicted"/>
<protein>
    <submittedName>
        <fullName evidence="2">DUF4397 domain-containing protein</fullName>
    </submittedName>
</protein>
<evidence type="ECO:0000313" key="3">
    <source>
        <dbReference type="Proteomes" id="UP001597506"/>
    </source>
</evidence>
<gene>
    <name evidence="2" type="ORF">ACFSUL_07380</name>
</gene>
<dbReference type="Proteomes" id="UP001597506">
    <property type="component" value="Unassembled WGS sequence"/>
</dbReference>
<keyword evidence="3" id="KW-1185">Reference proteome</keyword>
<sequence length="247" mass="27679">MKNQEAYLNKAAMYDLLGNYYKYSHPDLHVLYYRKHLKYMRKAMEVGRADRERENQPSYIRFLHAVPDVSNVDIYINANRVLKNVAFKDISDYLTLPAGKYHIDIYPAASSVTTIISKKITVEPGKVYTFAAVGSRNKLQLLSYPHDPVVPNGETKIKFIHLSPDAPAVDIAVKKGDVIFPNTSYKEATDYLALTPMTVNLEARVAGSSNIVLNLPNMKLQPNKTYTIIALGMASGKPELDALLLEG</sequence>
<dbReference type="Pfam" id="PF14344">
    <property type="entry name" value="DUF4397"/>
    <property type="match status" value="1"/>
</dbReference>
<dbReference type="InterPro" id="IPR025510">
    <property type="entry name" value="DUF4397"/>
</dbReference>
<dbReference type="RefSeq" id="WP_377934085.1">
    <property type="nucleotide sequence ID" value="NZ_JBHUMF010000015.1"/>
</dbReference>
<reference evidence="3" key="1">
    <citation type="journal article" date="2019" name="Int. J. Syst. Evol. Microbiol.">
        <title>The Global Catalogue of Microorganisms (GCM) 10K type strain sequencing project: providing services to taxonomists for standard genome sequencing and annotation.</title>
        <authorList>
            <consortium name="The Broad Institute Genomics Platform"/>
            <consortium name="The Broad Institute Genome Sequencing Center for Infectious Disease"/>
            <person name="Wu L."/>
            <person name="Ma J."/>
        </authorList>
    </citation>
    <scope>NUCLEOTIDE SEQUENCE [LARGE SCALE GENOMIC DNA]</scope>
    <source>
        <strain evidence="3">KCTC 3913</strain>
    </source>
</reference>
<dbReference type="EMBL" id="JBHUMF010000015">
    <property type="protein sequence ID" value="MFD2680577.1"/>
    <property type="molecule type" value="Genomic_DNA"/>
</dbReference>
<comment type="caution">
    <text evidence="2">The sequence shown here is derived from an EMBL/GenBank/DDBJ whole genome shotgun (WGS) entry which is preliminary data.</text>
</comment>
<accession>A0ABW5RPE4</accession>
<organism evidence="2 3">
    <name type="scientific">Bacillus seohaeanensis</name>
    <dbReference type="NCBI Taxonomy" id="284580"/>
    <lineage>
        <taxon>Bacteria</taxon>
        <taxon>Bacillati</taxon>
        <taxon>Bacillota</taxon>
        <taxon>Bacilli</taxon>
        <taxon>Bacillales</taxon>
        <taxon>Bacillaceae</taxon>
        <taxon>Bacillus</taxon>
    </lineage>
</organism>
<name>A0ABW5RPE4_9BACI</name>
<evidence type="ECO:0000313" key="2">
    <source>
        <dbReference type="EMBL" id="MFD2680577.1"/>
    </source>
</evidence>
<feature type="domain" description="DUF4397" evidence="1">
    <location>
        <begin position="58"/>
        <end position="172"/>
    </location>
</feature>
<evidence type="ECO:0000259" key="1">
    <source>
        <dbReference type="Pfam" id="PF14344"/>
    </source>
</evidence>